<sequence length="481" mass="54592">MSKKVDDLDPSELAELTNVLHQIIEEPRGRVRLDEKQLVVVKKAYDCKIIERKLGNAIAFNIEQQKIEEVKREKDRQAKEREKKPILPSNKVTRVTFKEQDLSISFSCVQISSPTTSNGGNQQIANRSMLKASPNTTNVDYISFISEDGGYLMMRNKTFPAPDLLKNEPLGYPLGVAYDEIRNDWLICDRNMNKLLIMNVEKEEIHVCKGAIQNPTAVIVFKEGESAAILCSDKPKNLHKIVIYNFKDGGDSMNVFASYDERIYDMKHQLRGLAISVAGNILSLELSYTSKRLRVFKKDVGGRGFELSGAVSPSFIASYRSTVAISDLGCNKVFICCLDDTNWNNMSFNTLRVLESSPDLPIDQLANETGFRFVSGMQFDQNGYLLIGDAKGHSIKLFDTDYSFLHRISSDFPLPYMSSFHVNSKGQVIILDVNAEQKLHWVKMESIDEIQKWLPPKAERRPTQGFYQANARRGEFKRSQF</sequence>
<dbReference type="HOGENOM" id="CLU_030909_0_0_1"/>
<dbReference type="OrthoDB" id="5870165at2759"/>
<dbReference type="STRING" id="6239.Y110A7A.15a.1"/>
<dbReference type="EMBL" id="BX284601">
    <property type="protein sequence ID" value="CCD66206.1"/>
    <property type="molecule type" value="Genomic_DNA"/>
</dbReference>
<gene>
    <name evidence="1" type="ORF">CELE_Y110A7A.15</name>
    <name evidence="1 3" type="ORF">Y110A7A.15</name>
</gene>
<dbReference type="Proteomes" id="UP000001940">
    <property type="component" value="Chromosome I"/>
</dbReference>
<dbReference type="Bgee" id="WBGene00022462">
    <property type="expression patterns" value="Expressed in adult organism and 3 other cell types or tissues"/>
</dbReference>
<evidence type="ECO:0000313" key="2">
    <source>
        <dbReference type="Proteomes" id="UP000001940"/>
    </source>
</evidence>
<dbReference type="PANTHER" id="PTHR40326">
    <property type="entry name" value="PROTEIN CBG10816"/>
    <property type="match status" value="1"/>
</dbReference>
<accession>H2KZ41</accession>
<dbReference type="ExpressionAtlas" id="H2KZ41">
    <property type="expression patterns" value="baseline and differential"/>
</dbReference>
<dbReference type="Gene3D" id="2.120.10.30">
    <property type="entry name" value="TolB, C-terminal domain"/>
    <property type="match status" value="1"/>
</dbReference>
<evidence type="ECO:0007829" key="4">
    <source>
        <dbReference type="PeptideAtlas" id="H2KZ41"/>
    </source>
</evidence>
<dbReference type="InParanoid" id="H2KZ41"/>
<reference evidence="1 2" key="1">
    <citation type="journal article" date="1998" name="Science">
        <title>Genome sequence of the nematode C. elegans: a platform for investigating biology.</title>
        <authorList>
            <consortium name="The C. elegans sequencing consortium"/>
            <person name="Sulson J.E."/>
            <person name="Waterston R."/>
        </authorList>
    </citation>
    <scope>NUCLEOTIDE SEQUENCE [LARGE SCALE GENOMIC DNA]</scope>
    <source>
        <strain evidence="1 2">Bristol N2</strain>
    </source>
</reference>
<dbReference type="eggNOG" id="ENOG502TFUW">
    <property type="taxonomic scope" value="Eukaryota"/>
</dbReference>
<dbReference type="PANTHER" id="PTHR40326:SF1">
    <property type="entry name" value="RING-TYPE DOMAIN-CONTAINING PROTEIN-RELATED"/>
    <property type="match status" value="1"/>
</dbReference>
<keyword evidence="2" id="KW-1185">Reference proteome</keyword>
<proteinExistence type="evidence at protein level"/>
<dbReference type="PaxDb" id="6239-Y110A7A.15a"/>
<dbReference type="OMA" id="DEIRNDW"/>
<evidence type="ECO:0000313" key="1">
    <source>
        <dbReference type="EMBL" id="CCD66206.1"/>
    </source>
</evidence>
<dbReference type="SMR" id="H2KZ41"/>
<dbReference type="SUPFAM" id="SSF101898">
    <property type="entry name" value="NHL repeat"/>
    <property type="match status" value="1"/>
</dbReference>
<dbReference type="PhylomeDB" id="H2KZ41"/>
<dbReference type="WormBase" id="Y110A7A.15a">
    <property type="protein sequence ID" value="CE30705"/>
    <property type="gene ID" value="WBGene00022462"/>
</dbReference>
<organism evidence="1 2">
    <name type="scientific">Caenorhabditis elegans</name>
    <dbReference type="NCBI Taxonomy" id="6239"/>
    <lineage>
        <taxon>Eukaryota</taxon>
        <taxon>Metazoa</taxon>
        <taxon>Ecdysozoa</taxon>
        <taxon>Nematoda</taxon>
        <taxon>Chromadorea</taxon>
        <taxon>Rhabditida</taxon>
        <taxon>Rhabditina</taxon>
        <taxon>Rhabditomorpha</taxon>
        <taxon>Rhabditoidea</taxon>
        <taxon>Rhabditidae</taxon>
        <taxon>Peloderinae</taxon>
        <taxon>Caenorhabditis</taxon>
    </lineage>
</organism>
<keyword evidence="4" id="KW-1267">Proteomics identification</keyword>
<dbReference type="PeptideAtlas" id="H2KZ41"/>
<name>H2KZ41_CAEEL</name>
<evidence type="ECO:0000313" key="3">
    <source>
        <dbReference type="WormBase" id="Y110A7A.15a"/>
    </source>
</evidence>
<protein>
    <submittedName>
        <fullName evidence="1">Similarity</fullName>
    </submittedName>
</protein>
<dbReference type="FunCoup" id="H2KZ41">
    <property type="interactions" value="1335"/>
</dbReference>
<dbReference type="AGR" id="WB:WBGene00022462"/>
<dbReference type="AlphaFoldDB" id="H2KZ41"/>
<dbReference type="InterPro" id="IPR011042">
    <property type="entry name" value="6-blade_b-propeller_TolB-like"/>
</dbReference>